<feature type="region of interest" description="Disordered" evidence="1">
    <location>
        <begin position="1043"/>
        <end position="1066"/>
    </location>
</feature>
<accession>A0ABP0L2B0</accession>
<name>A0ABP0L2B0_9DINO</name>
<sequence length="2945" mass="329496">MIQDLQLDQNGNFGQHLADFVLESLEKQLREVSEGCHAKQQLDSWHHSFEAARAMLRGRLALSNKLNQKLGLLSFFSDLIPCLLLHPGGDRILCQLLSEDPRSRGGLQRKCLKTLASQLRDGFQPNSNDLQPNSDRSTVICSARIALQHILEDILWPLRHARDDHVARTFEDVVTFVLDIVDNHGLFAGCYDVVTPALGASAVQALLEVIQQKLDTHPQLIQLFSKSFSHRVQGCSSQVELPLSLHVWIEWPQHDRQMMSTDLPNLLYLALCTPVGRELLKIAEGALARFHLDRASSSGTASGGISFPLVRSVAFSHLLLDEVAAIVANGQWTSEEAKNILQDLCSLGINTPEMLLFFDALVSHAGSTAAAGRALRRLLDVRSPHSNAELSDWAGALEKPERGAGGRELSNRIGGSIDASHFKENGVGEDPWDDLPVKGMPGYEDEKRRRQREDQEQERLDQLQVSQGGRHCPHCNRVIQQNGGCDQMLCGGHAHTNPLHREGCGREFFWSQARPYQPSVLETRQPPGFSAIATWLMDTDDFISDVADRAAEVALHGLAPADRRYAFANAAACVLLKRGQQKPNLAQALMSKQSLQATLGFEDPSLVPVAGMLCDASAVSASKSLTASLLLGRDGWESTVGTAQKLRNTVVNLLVAVLGGPDNNHLSMLLLKPLHMMNTFPVGFVFGELPGPEGYHFDCGCVLDQQGRASRNRPPLENTHLHFVNFCSWAMLSVGLLIFPQTRAQIQEVLTLRYIREVDPEGLSDVADVACSYAMNFALRCFECVGLCQQLPEDDRALCFFELFHRFRQRAVGLHPALARTFATSDTRHVYEDFWKTLIDQVLEELPQLREEVLRTSQAQEQLLHLQEFRASRREGGGDDSLQILAVLLRDQNRKGIPESTIVVPECIRFSKAVVPGDGRSEFGGGLKPDLGLPSRLRAPAYRFREIISDTLIKQVFRDSVKLAEREVQPALGDFVWLAAEPLGGLILGQEVSLNSETDVQVGTSCALALRKGVWVKVDMVKLSEVEGYADRRRALFGVSSAAGSGECPQPGKGGGDDEAGGETAGSNDVRTLWVDFDEHGDRYKRWRDVCKESYTPSFDQTPLEGPTTGLHLIKHAERHGGDPRLWMQLWCRSKHIETTDRTFHEMKVLVDALFFAGTFDQVNIPALMSMEVVCRRIQAIVDAYSNPSRPSWENAKIFAGQGTPEDIVSPTFRNYATRKNKEELELLQARQKVTLEPSEMLPDDQYRQEAMTQPGAAAAFSFKQRRLFPLPLFACPPRKLGTSRSVRQRRDRICRAFDNCNEVVRALNWLAGESEPQSSDFTVSAMQQQVLSRVEGLVFSQKPSGDEIMKPEEALKVLLRGGSPYDMGVINDAVASYQSELVSVPQDCRGCPDLRDVLPTDDRQYLEENSELMLRPKEDRPEHPVQPYWDPKLRYNRKAYHGLVRKLNDIGYFTYTLAPLSKVGVFFVWKSNRTKLRLITDCRPTNEIFREAPGVSLTTAEGFGRIEVELEDDCWGDYKLLSAVTTYVGLSDVRDCFHRMRVPAWLSRYFAWESVPASVLNLEGTTLEGKLLGPRDAVFPCAGSLCQGFSWSLYFAQRANENVCRSVDTLQQAVLTQDRGGPVVLRLGKEQADNTHFYVYVDNLGVLDTDAANVELAMQGLQQHFNSLGLELHASEVSCGAIESLGCILDGSNLKSAVNPKRLWKVHQALTGLLGLGEFKNGLGSRDQPGIVLEKVLKEKKVKGLTLPLTESALQKLSSLEPRRQREDKEELETETSSTMSELKEEPKGKKKRSLEKRPRKPLQHLVDAQLGTGMSFLEAAAITKRVRERYNRSLSALMTFLQSNGFNFSVDQQVDTGLVKYFEMKFTEGEGSHVGDYALAALLDRHPEFGKNGFRKIPHAWRALKGWRKLCPSRSRLAYPLPLWCGIAWRMIARGHLQKGVFNLLQLSTYHRPSTLLKLKKMGLVPPTSGVTGTWSILTSLTETSDISKTGTKDDAVLLDSPFLDFIEPVLRRLAKGPPLAPVWTFTYPEYLEVFNQCAKDLKDSRGDSQARKLGKPEECRQSVFCEKSYSASITPTFHSQVGSEGSYMHRFFRSFELCSLAVPTAPELSFVSALVTRQEQLAHLPLLGQIVVIQNWISDRLHGIVPESCLDQPLVKLVKQKQKDAEEERHCKRVLCHFESFVKSWKRFYRENEGRLPVECQAGRAALGMETQDSLLEAIDDEDDGTKLPLRFFVNGDEKCQSQVVAEYLCSLWNEMIAAAAAVLRESGGNCELWAGRMERSIPLGLADLLFQDQITEALKSNAFLRRSILRHLRGARGVIAPLVDWTAVQQEILSSAWVHRVQKLDLPPFSRFWPRPETKAVSFDSTAPLDAEVEERVMEFLAQLPLVELQSCREEIARISLHVGDADPRKLVLEMEEISQLRAVLPEQVTALLRGIRVGALNGLREILDQENGEFSHLSKVFMAAPPTEIDLTASLARHFRIRTEATRTVHELAGRDADLRETITNLEESGFCAHLLTSPNTPLLEVYQAVFQCEGVLSQLPCQILGCHLVAVLQSLRVLLRKVRARKCALDRCTCWNPREGIQALSSWAEDESRGPWWEDPQGSEEVTNAAEDVAIVTLAPETMLPWVCWACGTEEIPSHLVHALDPQLRHVLEHCGLKVEEKARPPGDPLEAERKLSKLLDLFEKQVNEFGTVKNSSWQSSLSVKVAHLRTLLDYKECCREKLDEELWRLASSRLGLQGDCALRGAWRRFVGGFAAHASEELEEAVRRVVELPLIVSIIKDAEKYTLEGSKVLLRYKNHYYQLDLIPEPQAEAADAGSIDDPLQGEGVAEPRSLTQRFLRFCASMADRSCRKRLAEKPIQQLEEESSARDRNEERLSRKRVADKPVEVLEQELHSQTRAADKPIGLEKDITGAAGDEATNELTKIEEDGEEDEDSWDIV</sequence>
<reference evidence="2 3" key="1">
    <citation type="submission" date="2024-02" db="EMBL/GenBank/DDBJ databases">
        <authorList>
            <person name="Chen Y."/>
            <person name="Shah S."/>
            <person name="Dougan E. K."/>
            <person name="Thang M."/>
            <person name="Chan C."/>
        </authorList>
    </citation>
    <scope>NUCLEOTIDE SEQUENCE [LARGE SCALE GENOMIC DNA]</scope>
</reference>
<protein>
    <submittedName>
        <fullName evidence="2">Uncharacterized protein</fullName>
    </submittedName>
</protein>
<feature type="compositionally biased region" description="Basic and acidic residues" evidence="1">
    <location>
        <begin position="2872"/>
        <end position="2916"/>
    </location>
</feature>
<feature type="compositionally biased region" description="Acidic residues" evidence="1">
    <location>
        <begin position="2933"/>
        <end position="2945"/>
    </location>
</feature>
<organism evidence="2 3">
    <name type="scientific">Durusdinium trenchii</name>
    <dbReference type="NCBI Taxonomy" id="1381693"/>
    <lineage>
        <taxon>Eukaryota</taxon>
        <taxon>Sar</taxon>
        <taxon>Alveolata</taxon>
        <taxon>Dinophyceae</taxon>
        <taxon>Suessiales</taxon>
        <taxon>Symbiodiniaceae</taxon>
        <taxon>Durusdinium</taxon>
    </lineage>
</organism>
<dbReference type="Proteomes" id="UP001642464">
    <property type="component" value="Unassembled WGS sequence"/>
</dbReference>
<feature type="compositionally biased region" description="Basic and acidic residues" evidence="1">
    <location>
        <begin position="444"/>
        <end position="461"/>
    </location>
</feature>
<evidence type="ECO:0000313" key="2">
    <source>
        <dbReference type="EMBL" id="CAK9032377.1"/>
    </source>
</evidence>
<dbReference type="Gene3D" id="1.20.120.1750">
    <property type="match status" value="1"/>
</dbReference>
<feature type="region of interest" description="Disordered" evidence="1">
    <location>
        <begin position="2867"/>
        <end position="2945"/>
    </location>
</feature>
<feature type="compositionally biased region" description="Basic residues" evidence="1">
    <location>
        <begin position="1790"/>
        <end position="1804"/>
    </location>
</feature>
<evidence type="ECO:0000313" key="3">
    <source>
        <dbReference type="Proteomes" id="UP001642464"/>
    </source>
</evidence>
<comment type="caution">
    <text evidence="2">The sequence shown here is derived from an EMBL/GenBank/DDBJ whole genome shotgun (WGS) entry which is preliminary data.</text>
</comment>
<dbReference type="EMBL" id="CAXAMM010013869">
    <property type="protein sequence ID" value="CAK9032377.1"/>
    <property type="molecule type" value="Genomic_DNA"/>
</dbReference>
<feature type="region of interest" description="Disordered" evidence="1">
    <location>
        <begin position="417"/>
        <end position="469"/>
    </location>
</feature>
<feature type="region of interest" description="Disordered" evidence="1">
    <location>
        <begin position="1759"/>
        <end position="1805"/>
    </location>
</feature>
<gene>
    <name evidence="2" type="ORF">SCF082_LOCUS20046</name>
</gene>
<proteinExistence type="predicted"/>
<keyword evidence="3" id="KW-1185">Reference proteome</keyword>
<evidence type="ECO:0000256" key="1">
    <source>
        <dbReference type="SAM" id="MobiDB-lite"/>
    </source>
</evidence>